<evidence type="ECO:0000313" key="1">
    <source>
        <dbReference type="EMBL" id="KRK85680.1"/>
    </source>
</evidence>
<dbReference type="AlphaFoldDB" id="A0A0R1KRC8"/>
<dbReference type="EMBL" id="AZEA01000069">
    <property type="protein sequence ID" value="KRK85680.1"/>
    <property type="molecule type" value="Genomic_DNA"/>
</dbReference>
<gene>
    <name evidence="1" type="ORF">FD17_GL002302</name>
</gene>
<accession>A0A0R1KRC8</accession>
<reference evidence="1 2" key="1">
    <citation type="journal article" date="2015" name="Genome Announc.">
        <title>Expanding the biotechnology potential of lactobacilli through comparative genomics of 213 strains and associated genera.</title>
        <authorList>
            <person name="Sun Z."/>
            <person name="Harris H.M."/>
            <person name="McCann A."/>
            <person name="Guo C."/>
            <person name="Argimon S."/>
            <person name="Zhang W."/>
            <person name="Yang X."/>
            <person name="Jeffery I.B."/>
            <person name="Cooney J.C."/>
            <person name="Kagawa T.F."/>
            <person name="Liu W."/>
            <person name="Song Y."/>
            <person name="Salvetti E."/>
            <person name="Wrobel A."/>
            <person name="Rasinkangas P."/>
            <person name="Parkhill J."/>
            <person name="Rea M.C."/>
            <person name="O'Sullivan O."/>
            <person name="Ritari J."/>
            <person name="Douillard F.P."/>
            <person name="Paul Ross R."/>
            <person name="Yang R."/>
            <person name="Briner A.E."/>
            <person name="Felis G.E."/>
            <person name="de Vos W.M."/>
            <person name="Barrangou R."/>
            <person name="Klaenhammer T.R."/>
            <person name="Caufield P.W."/>
            <person name="Cui Y."/>
            <person name="Zhang H."/>
            <person name="O'Toole P.W."/>
        </authorList>
    </citation>
    <scope>NUCLEOTIDE SEQUENCE [LARGE SCALE GENOMIC DNA]</scope>
    <source>
        <strain evidence="1 2">DSM 19904</strain>
    </source>
</reference>
<evidence type="ECO:0000313" key="2">
    <source>
        <dbReference type="Proteomes" id="UP000051581"/>
    </source>
</evidence>
<organism evidence="1 2">
    <name type="scientific">Lentilactobacillus sunkii DSM 19904</name>
    <dbReference type="NCBI Taxonomy" id="1423808"/>
    <lineage>
        <taxon>Bacteria</taxon>
        <taxon>Bacillati</taxon>
        <taxon>Bacillota</taxon>
        <taxon>Bacilli</taxon>
        <taxon>Lactobacillales</taxon>
        <taxon>Lactobacillaceae</taxon>
        <taxon>Lentilactobacillus</taxon>
    </lineage>
</organism>
<protein>
    <submittedName>
        <fullName evidence="1">Uncharacterized protein</fullName>
    </submittedName>
</protein>
<dbReference type="Proteomes" id="UP000051581">
    <property type="component" value="Unassembled WGS sequence"/>
</dbReference>
<dbReference type="PATRIC" id="fig|1423808.3.peg.2343"/>
<name>A0A0R1KRC8_9LACO</name>
<comment type="caution">
    <text evidence="1">The sequence shown here is derived from an EMBL/GenBank/DDBJ whole genome shotgun (WGS) entry which is preliminary data.</text>
</comment>
<proteinExistence type="predicted"/>
<keyword evidence="2" id="KW-1185">Reference proteome</keyword>
<sequence length="77" mass="9331">MENEMDPTDLQTLEAEVTALDEEISELDQQVKTEKTIHGGSPRKRRRRELKHLRHLVRDEYLPRKQKYRQYHQLFGD</sequence>